<comment type="caution">
    <text evidence="4">The sequence shown here is derived from an EMBL/GenBank/DDBJ whole genome shotgun (WGS) entry which is preliminary data.</text>
</comment>
<dbReference type="RefSeq" id="WP_078605831.1">
    <property type="nucleotide sequence ID" value="NZ_MPZV01000004.1"/>
</dbReference>
<evidence type="ECO:0008006" key="6">
    <source>
        <dbReference type="Google" id="ProtNLM"/>
    </source>
</evidence>
<dbReference type="Proteomes" id="UP000190787">
    <property type="component" value="Unassembled WGS sequence"/>
</dbReference>
<dbReference type="Pfam" id="PF01501">
    <property type="entry name" value="Glyco_transf_8"/>
    <property type="match status" value="1"/>
</dbReference>
<dbReference type="Gene3D" id="3.90.550.10">
    <property type="entry name" value="Spore Coat Polysaccharide Biosynthesis Protein SpsA, Chain A"/>
    <property type="match status" value="1"/>
</dbReference>
<evidence type="ECO:0000256" key="3">
    <source>
        <dbReference type="ARBA" id="ARBA00022723"/>
    </source>
</evidence>
<dbReference type="InterPro" id="IPR002495">
    <property type="entry name" value="Glyco_trans_8"/>
</dbReference>
<dbReference type="InterPro" id="IPR029044">
    <property type="entry name" value="Nucleotide-diphossugar_trans"/>
</dbReference>
<reference evidence="4 5" key="1">
    <citation type="submission" date="2016-11" db="EMBL/GenBank/DDBJ databases">
        <title>A multilocus sequence analysis scheme for characterization of bacteria in the genus Thioclava.</title>
        <authorList>
            <person name="Liu Y."/>
            <person name="Shao Z."/>
        </authorList>
    </citation>
    <scope>NUCLEOTIDE SEQUENCE [LARGE SCALE GENOMIC DNA]</scope>
    <source>
        <strain evidence="4 5">TAW-CT134</strain>
    </source>
</reference>
<protein>
    <recommendedName>
        <fullName evidence="6">Glycosyltransferase family 8 protein</fullName>
    </recommendedName>
</protein>
<dbReference type="EMBL" id="MPZV01000004">
    <property type="protein sequence ID" value="OOY22917.1"/>
    <property type="molecule type" value="Genomic_DNA"/>
</dbReference>
<sequence>MEINLACSKPAQHRSAIAFCCDDAYLPYAAHAAGQIAQLHPDRDFDICIVSAEPVTLPASLDGLNLRLCSFDPDLIFLGFSTDRGRSSAMYMRLMLPKIFADDYDHILYLDADIHVESGDLSRLLTVDLGEKPVAAVRDNPQWRTPSRMPEDFKDFDLENAAYFNSGVLLIDVANWNAQGILDAALSFGEKNGARLRRNDQTLLNCVLYRNWAELSPMWNWQYTPASRLHEAMVSAHIVHFIGPSKPWKARPETLPPRFGRGLRHFCAAHFPERRFDIPDGPGPGSKLMTKMLVRHLINRNKMARYLARFPDDYTVIT</sequence>
<evidence type="ECO:0000256" key="1">
    <source>
        <dbReference type="ARBA" id="ARBA00022676"/>
    </source>
</evidence>
<keyword evidence="2" id="KW-0808">Transferase</keyword>
<evidence type="ECO:0000313" key="5">
    <source>
        <dbReference type="Proteomes" id="UP000190787"/>
    </source>
</evidence>
<dbReference type="SUPFAM" id="SSF53448">
    <property type="entry name" value="Nucleotide-diphospho-sugar transferases"/>
    <property type="match status" value="1"/>
</dbReference>
<evidence type="ECO:0000313" key="4">
    <source>
        <dbReference type="EMBL" id="OOY22917.1"/>
    </source>
</evidence>
<dbReference type="CDD" id="cd04194">
    <property type="entry name" value="GT8_A4GalT_like"/>
    <property type="match status" value="1"/>
</dbReference>
<keyword evidence="3" id="KW-0479">Metal-binding</keyword>
<organism evidence="4 5">
    <name type="scientific">Thioclava sediminum</name>
    <dbReference type="NCBI Taxonomy" id="1915319"/>
    <lineage>
        <taxon>Bacteria</taxon>
        <taxon>Pseudomonadati</taxon>
        <taxon>Pseudomonadota</taxon>
        <taxon>Alphaproteobacteria</taxon>
        <taxon>Rhodobacterales</taxon>
        <taxon>Paracoccaceae</taxon>
        <taxon>Thioclava</taxon>
    </lineage>
</organism>
<proteinExistence type="predicted"/>
<keyword evidence="5" id="KW-1185">Reference proteome</keyword>
<accession>A0ABX3MTA0</accession>
<keyword evidence="1" id="KW-0328">Glycosyltransferase</keyword>
<name>A0ABX3MTA0_9RHOB</name>
<evidence type="ECO:0000256" key="2">
    <source>
        <dbReference type="ARBA" id="ARBA00022679"/>
    </source>
</evidence>
<dbReference type="PANTHER" id="PTHR13778">
    <property type="entry name" value="GLYCOSYLTRANSFERASE 8 DOMAIN-CONTAINING PROTEIN"/>
    <property type="match status" value="1"/>
</dbReference>
<dbReference type="InterPro" id="IPR050748">
    <property type="entry name" value="Glycosyltrans_8_dom-fam"/>
</dbReference>
<dbReference type="PANTHER" id="PTHR13778:SF47">
    <property type="entry name" value="LIPOPOLYSACCHARIDE 1,3-GALACTOSYLTRANSFERASE"/>
    <property type="match status" value="1"/>
</dbReference>
<gene>
    <name evidence="4" type="ORF">BMI91_15745</name>
</gene>